<protein>
    <submittedName>
        <fullName evidence="2">Uncharacterized protein</fullName>
    </submittedName>
</protein>
<dbReference type="Proteomes" id="UP001177003">
    <property type="component" value="Chromosome 1"/>
</dbReference>
<feature type="compositionally biased region" description="Basic and acidic residues" evidence="1">
    <location>
        <begin position="20"/>
        <end position="32"/>
    </location>
</feature>
<name>A0AA35V1B5_LACSI</name>
<evidence type="ECO:0000313" key="3">
    <source>
        <dbReference type="Proteomes" id="UP001177003"/>
    </source>
</evidence>
<dbReference type="EMBL" id="OX465077">
    <property type="protein sequence ID" value="CAI9268991.1"/>
    <property type="molecule type" value="Genomic_DNA"/>
</dbReference>
<feature type="region of interest" description="Disordered" evidence="1">
    <location>
        <begin position="1"/>
        <end position="32"/>
    </location>
</feature>
<dbReference type="AlphaFoldDB" id="A0AA35V1B5"/>
<evidence type="ECO:0000256" key="1">
    <source>
        <dbReference type="SAM" id="MobiDB-lite"/>
    </source>
</evidence>
<feature type="compositionally biased region" description="Basic residues" evidence="1">
    <location>
        <begin position="1"/>
        <end position="10"/>
    </location>
</feature>
<organism evidence="2 3">
    <name type="scientific">Lactuca saligna</name>
    <name type="common">Willowleaf lettuce</name>
    <dbReference type="NCBI Taxonomy" id="75948"/>
    <lineage>
        <taxon>Eukaryota</taxon>
        <taxon>Viridiplantae</taxon>
        <taxon>Streptophyta</taxon>
        <taxon>Embryophyta</taxon>
        <taxon>Tracheophyta</taxon>
        <taxon>Spermatophyta</taxon>
        <taxon>Magnoliopsida</taxon>
        <taxon>eudicotyledons</taxon>
        <taxon>Gunneridae</taxon>
        <taxon>Pentapetalae</taxon>
        <taxon>asterids</taxon>
        <taxon>campanulids</taxon>
        <taxon>Asterales</taxon>
        <taxon>Asteraceae</taxon>
        <taxon>Cichorioideae</taxon>
        <taxon>Cichorieae</taxon>
        <taxon>Lactucinae</taxon>
        <taxon>Lactuca</taxon>
    </lineage>
</organism>
<evidence type="ECO:0000313" key="2">
    <source>
        <dbReference type="EMBL" id="CAI9268991.1"/>
    </source>
</evidence>
<reference evidence="2" key="1">
    <citation type="submission" date="2023-04" db="EMBL/GenBank/DDBJ databases">
        <authorList>
            <person name="Vijverberg K."/>
            <person name="Xiong W."/>
            <person name="Schranz E."/>
        </authorList>
    </citation>
    <scope>NUCLEOTIDE SEQUENCE</scope>
</reference>
<gene>
    <name evidence="2" type="ORF">LSALG_LOCUS9385</name>
</gene>
<sequence length="159" mass="18459">MKQRKWRRTQSKPGTDDDETAAKRNGEGRFARPLPEQKRVQVLIPLAGNGDRMAISFISAIFTRGTLIDFPNTDINTIEPTYEMAHNVYEKLEVEFNSRIRERCYKFDLHGPKSTFVGDLEVKITECLRNNLVINAGKQKEFEFRQYLIASQAKLKCRF</sequence>
<accession>A0AA35V1B5</accession>
<proteinExistence type="predicted"/>
<keyword evidence="3" id="KW-1185">Reference proteome</keyword>